<comment type="similarity">
    <text evidence="2">Belongs to the CowN family.</text>
</comment>
<evidence type="ECO:0000256" key="2">
    <source>
        <dbReference type="HAMAP-Rule" id="MF_02117"/>
    </source>
</evidence>
<evidence type="ECO:0000313" key="4">
    <source>
        <dbReference type="Proteomes" id="UP001293718"/>
    </source>
</evidence>
<sequence length="118" mass="13019">MSCICRNSQSAAQAATGDSPTPTPHAQGATDRYVSFQGIDCEGNTRRVMALIDRYTLGGEPLDAFWSYFHKRRAATLGPRFDDLLLLSSFVNPVRELFEAKGDAEGLALLEKLEDECF</sequence>
<accession>A0ABU5IHB4</accession>
<comment type="function">
    <text evidence="2">Is required to sustain N(2)-dependent growth in the presence of low levels of carbon monoxide (CO). Probably acts by protecting the N(2) fixation ability of the nitrogenase complex, which is inactivated in the presence of CO.</text>
</comment>
<dbReference type="RefSeq" id="WP_157119245.1">
    <property type="nucleotide sequence ID" value="NZ_JAXOJX010000029.1"/>
</dbReference>
<comment type="caution">
    <text evidence="3">The sequence shown here is derived from an EMBL/GenBank/DDBJ whole genome shotgun (WGS) entry which is preliminary data.</text>
</comment>
<dbReference type="Proteomes" id="UP001293718">
    <property type="component" value="Unassembled WGS sequence"/>
</dbReference>
<organism evidence="3 4">
    <name type="scientific">Azohydromonas lata</name>
    <dbReference type="NCBI Taxonomy" id="45677"/>
    <lineage>
        <taxon>Bacteria</taxon>
        <taxon>Pseudomonadati</taxon>
        <taxon>Pseudomonadota</taxon>
        <taxon>Betaproteobacteria</taxon>
        <taxon>Burkholderiales</taxon>
        <taxon>Sphaerotilaceae</taxon>
        <taxon>Azohydromonas</taxon>
    </lineage>
</organism>
<protein>
    <recommendedName>
        <fullName evidence="2">N(2)-fixation sustaining protein CowN</fullName>
    </recommendedName>
    <alternativeName>
        <fullName evidence="2">CO weal-nitrogenase</fullName>
    </alternativeName>
</protein>
<dbReference type="HAMAP" id="MF_02117">
    <property type="entry name" value="CowN"/>
    <property type="match status" value="1"/>
</dbReference>
<keyword evidence="4" id="KW-1185">Reference proteome</keyword>
<dbReference type="NCBIfam" id="NF033689">
    <property type="entry name" value="N2Fix_CO_CowN"/>
    <property type="match status" value="1"/>
</dbReference>
<evidence type="ECO:0000256" key="1">
    <source>
        <dbReference type="ARBA" id="ARBA00023231"/>
    </source>
</evidence>
<dbReference type="InterPro" id="IPR024899">
    <property type="entry name" value="CowN"/>
</dbReference>
<keyword evidence="1 2" id="KW-0535">Nitrogen fixation</keyword>
<dbReference type="EMBL" id="JAXOJX010000029">
    <property type="protein sequence ID" value="MDZ5458377.1"/>
    <property type="molecule type" value="Genomic_DNA"/>
</dbReference>
<dbReference type="Pfam" id="PF20543">
    <property type="entry name" value="CowN"/>
    <property type="match status" value="1"/>
</dbReference>
<name>A0ABU5IHB4_9BURK</name>
<reference evidence="3 4" key="1">
    <citation type="submission" date="2023-11" db="EMBL/GenBank/DDBJ databases">
        <title>Draft genome of Azohydromonas lata strain H1 (DSM1123), a polyhydroxyalkanoate producer.</title>
        <authorList>
            <person name="Traversa D."/>
            <person name="D'Addabbo P."/>
            <person name="Pazzani C."/>
            <person name="Manzari C."/>
            <person name="Chiara M."/>
            <person name="Scrascia M."/>
        </authorList>
    </citation>
    <scope>NUCLEOTIDE SEQUENCE [LARGE SCALE GENOMIC DNA]</scope>
    <source>
        <strain evidence="3 4">H1</strain>
    </source>
</reference>
<gene>
    <name evidence="2 3" type="primary">cowN</name>
    <name evidence="3" type="ORF">SM757_17515</name>
</gene>
<evidence type="ECO:0000313" key="3">
    <source>
        <dbReference type="EMBL" id="MDZ5458377.1"/>
    </source>
</evidence>
<proteinExistence type="inferred from homology"/>